<keyword evidence="4" id="KW-1185">Reference proteome</keyword>
<evidence type="ECO:0000313" key="4">
    <source>
        <dbReference type="Proteomes" id="UP001321486"/>
    </source>
</evidence>
<dbReference type="RefSeq" id="WP_286344765.1">
    <property type="nucleotide sequence ID" value="NZ_AP027732.1"/>
</dbReference>
<dbReference type="Pfam" id="PF13519">
    <property type="entry name" value="VWA_2"/>
    <property type="match status" value="1"/>
</dbReference>
<organism evidence="3 4">
    <name type="scientific">Frondihabitans sucicola</name>
    <dbReference type="NCBI Taxonomy" id="1268041"/>
    <lineage>
        <taxon>Bacteria</taxon>
        <taxon>Bacillati</taxon>
        <taxon>Actinomycetota</taxon>
        <taxon>Actinomycetes</taxon>
        <taxon>Micrococcales</taxon>
        <taxon>Microbacteriaceae</taxon>
        <taxon>Frondihabitans</taxon>
    </lineage>
</organism>
<gene>
    <name evidence="3" type="ORF">GCM10025867_43710</name>
</gene>
<dbReference type="InterPro" id="IPR036465">
    <property type="entry name" value="vWFA_dom_sf"/>
</dbReference>
<sequence length="291" mass="30801">MFDAVAGPGGLALRPQPGRSGKAAKRPQGSGAGFTDDPADLVPLEEDPAEAEPGVRERARAIAARLSVPKPKADRTARRGAGDVASLPYAEGSDEIDLDATLEVLAEKPMPEDDDIVVRERVRTKRSVVLAVDVSGSMKGERIRTAAATVGALAAELDQDALGVIAFWSDAAVLLELGRRIDPMALLDQMLRIPARGLTNVGFPLTIAASQLAGVPQRDARVILLSDCVHNAGPDPRPLAALLPRLDVLLDTSGEKDVELGHELARIGRGSFRPVRTHHDIAPALSALFRN</sequence>
<dbReference type="SUPFAM" id="SSF53300">
    <property type="entry name" value="vWA-like"/>
    <property type="match status" value="1"/>
</dbReference>
<reference evidence="4" key="1">
    <citation type="journal article" date="2019" name="Int. J. Syst. Evol. Microbiol.">
        <title>The Global Catalogue of Microorganisms (GCM) 10K type strain sequencing project: providing services to taxonomists for standard genome sequencing and annotation.</title>
        <authorList>
            <consortium name="The Broad Institute Genomics Platform"/>
            <consortium name="The Broad Institute Genome Sequencing Center for Infectious Disease"/>
            <person name="Wu L."/>
            <person name="Ma J."/>
        </authorList>
    </citation>
    <scope>NUCLEOTIDE SEQUENCE [LARGE SCALE GENOMIC DNA]</scope>
    <source>
        <strain evidence="4">NBRC 108728</strain>
    </source>
</reference>
<dbReference type="PROSITE" id="PS50234">
    <property type="entry name" value="VWFA"/>
    <property type="match status" value="1"/>
</dbReference>
<feature type="domain" description="VWFA" evidence="2">
    <location>
        <begin position="127"/>
        <end position="291"/>
    </location>
</feature>
<dbReference type="Gene3D" id="3.40.50.410">
    <property type="entry name" value="von Willebrand factor, type A domain"/>
    <property type="match status" value="1"/>
</dbReference>
<evidence type="ECO:0000313" key="3">
    <source>
        <dbReference type="EMBL" id="BDZ52130.1"/>
    </source>
</evidence>
<dbReference type="Proteomes" id="UP001321486">
    <property type="component" value="Chromosome"/>
</dbReference>
<feature type="region of interest" description="Disordered" evidence="1">
    <location>
        <begin position="1"/>
        <end position="57"/>
    </location>
</feature>
<accession>A0ABM8GUL5</accession>
<name>A0ABM8GUL5_9MICO</name>
<dbReference type="EMBL" id="AP027732">
    <property type="protein sequence ID" value="BDZ52130.1"/>
    <property type="molecule type" value="Genomic_DNA"/>
</dbReference>
<protein>
    <recommendedName>
        <fullName evidence="2">VWFA domain-containing protein</fullName>
    </recommendedName>
</protein>
<evidence type="ECO:0000259" key="2">
    <source>
        <dbReference type="PROSITE" id="PS50234"/>
    </source>
</evidence>
<dbReference type="InterPro" id="IPR002035">
    <property type="entry name" value="VWF_A"/>
</dbReference>
<proteinExistence type="predicted"/>
<feature type="compositionally biased region" description="Acidic residues" evidence="1">
    <location>
        <begin position="37"/>
        <end position="50"/>
    </location>
</feature>
<evidence type="ECO:0000256" key="1">
    <source>
        <dbReference type="SAM" id="MobiDB-lite"/>
    </source>
</evidence>